<dbReference type="SUPFAM" id="SSF47473">
    <property type="entry name" value="EF-hand"/>
    <property type="match status" value="1"/>
</dbReference>
<dbReference type="PANTHER" id="PTHR10891">
    <property type="entry name" value="EF-HAND CALCIUM-BINDING DOMAIN CONTAINING PROTEIN"/>
    <property type="match status" value="1"/>
</dbReference>
<evidence type="ECO:0000313" key="5">
    <source>
        <dbReference type="Proteomes" id="UP000504603"/>
    </source>
</evidence>
<evidence type="ECO:0000256" key="2">
    <source>
        <dbReference type="ARBA" id="ARBA00022737"/>
    </source>
</evidence>
<sequence>MPPRDKHILSPDSLPFINTHTQLPLLIIFNTTHSIHKSHSILFLRQLSIHKSITPTTLPHRIPILRRSFHAMGISRFIGDFLQTLGGGFRAAAQSDAPPSISQPRAAAYDDALLHALITVFGMRENGRIKKEKAKGVVEKLGLIQGEEEKARFDLPPGEGGDEVAVEEVIGEMAEEAAAGKQSELLREAFKIFDVDGDGFIDTVELKRVLQCLGLDKGWGIREIEKMVRVVDVNLDGKVDFGEFQLMMGVKCQ</sequence>
<dbReference type="CDD" id="cd00051">
    <property type="entry name" value="EFh"/>
    <property type="match status" value="1"/>
</dbReference>
<keyword evidence="1" id="KW-0479">Metal-binding</keyword>
<proteinExistence type="predicted"/>
<dbReference type="Proteomes" id="UP000504603">
    <property type="component" value="Unplaced"/>
</dbReference>
<dbReference type="OrthoDB" id="26525at2759"/>
<evidence type="ECO:0000313" key="6">
    <source>
        <dbReference type="RefSeq" id="XP_022132261.1"/>
    </source>
</evidence>
<dbReference type="InterPro" id="IPR018247">
    <property type="entry name" value="EF_Hand_1_Ca_BS"/>
</dbReference>
<organism evidence="5 6">
    <name type="scientific">Momordica charantia</name>
    <name type="common">Bitter gourd</name>
    <name type="synonym">Balsam pear</name>
    <dbReference type="NCBI Taxonomy" id="3673"/>
    <lineage>
        <taxon>Eukaryota</taxon>
        <taxon>Viridiplantae</taxon>
        <taxon>Streptophyta</taxon>
        <taxon>Embryophyta</taxon>
        <taxon>Tracheophyta</taxon>
        <taxon>Spermatophyta</taxon>
        <taxon>Magnoliopsida</taxon>
        <taxon>eudicotyledons</taxon>
        <taxon>Gunneridae</taxon>
        <taxon>Pentapetalae</taxon>
        <taxon>rosids</taxon>
        <taxon>fabids</taxon>
        <taxon>Cucurbitales</taxon>
        <taxon>Cucurbitaceae</taxon>
        <taxon>Momordiceae</taxon>
        <taxon>Momordica</taxon>
    </lineage>
</organism>
<dbReference type="PROSITE" id="PS00018">
    <property type="entry name" value="EF_HAND_1"/>
    <property type="match status" value="1"/>
</dbReference>
<dbReference type="InterPro" id="IPR039647">
    <property type="entry name" value="EF_hand_pair_protein_CML-like"/>
</dbReference>
<dbReference type="InterPro" id="IPR011992">
    <property type="entry name" value="EF-hand-dom_pair"/>
</dbReference>
<dbReference type="PROSITE" id="PS50222">
    <property type="entry name" value="EF_HAND_2"/>
    <property type="match status" value="2"/>
</dbReference>
<dbReference type="KEGG" id="mcha:111005158"/>
<feature type="domain" description="EF-hand" evidence="4">
    <location>
        <begin position="181"/>
        <end position="216"/>
    </location>
</feature>
<dbReference type="InterPro" id="IPR002048">
    <property type="entry name" value="EF_hand_dom"/>
</dbReference>
<protein>
    <submittedName>
        <fullName evidence="6">Calmodulin-like protein 2</fullName>
    </submittedName>
</protein>
<evidence type="ECO:0000259" key="4">
    <source>
        <dbReference type="PROSITE" id="PS50222"/>
    </source>
</evidence>
<evidence type="ECO:0000256" key="3">
    <source>
        <dbReference type="ARBA" id="ARBA00022837"/>
    </source>
</evidence>
<keyword evidence="3" id="KW-0106">Calcium</keyword>
<dbReference type="GeneID" id="111005158"/>
<keyword evidence="5" id="KW-1185">Reference proteome</keyword>
<reference evidence="6" key="1">
    <citation type="submission" date="2025-08" db="UniProtKB">
        <authorList>
            <consortium name="RefSeq"/>
        </authorList>
    </citation>
    <scope>IDENTIFICATION</scope>
    <source>
        <strain evidence="6">OHB3-1</strain>
    </source>
</reference>
<dbReference type="FunFam" id="1.10.238.10:FF:000003">
    <property type="entry name" value="Calmodulin A"/>
    <property type="match status" value="1"/>
</dbReference>
<name>A0A6J1BRS1_MOMCH</name>
<accession>A0A6J1BRS1</accession>
<gene>
    <name evidence="6" type="primary">LOC111005158</name>
</gene>
<feature type="domain" description="EF-hand" evidence="4">
    <location>
        <begin position="219"/>
        <end position="253"/>
    </location>
</feature>
<dbReference type="AlphaFoldDB" id="A0A6J1BRS1"/>
<evidence type="ECO:0000256" key="1">
    <source>
        <dbReference type="ARBA" id="ARBA00022723"/>
    </source>
</evidence>
<dbReference type="SMART" id="SM00054">
    <property type="entry name" value="EFh"/>
    <property type="match status" value="2"/>
</dbReference>
<dbReference type="RefSeq" id="XP_022132261.1">
    <property type="nucleotide sequence ID" value="XM_022276569.1"/>
</dbReference>
<dbReference type="GO" id="GO:0005509">
    <property type="term" value="F:calcium ion binding"/>
    <property type="evidence" value="ECO:0007669"/>
    <property type="project" value="InterPro"/>
</dbReference>
<dbReference type="Gene3D" id="1.10.238.10">
    <property type="entry name" value="EF-hand"/>
    <property type="match status" value="1"/>
</dbReference>
<dbReference type="Pfam" id="PF13499">
    <property type="entry name" value="EF-hand_7"/>
    <property type="match status" value="1"/>
</dbReference>
<keyword evidence="2" id="KW-0677">Repeat</keyword>